<feature type="chain" id="PRO_5045530222" evidence="15">
    <location>
        <begin position="31"/>
        <end position="504"/>
    </location>
</feature>
<evidence type="ECO:0000256" key="12">
    <source>
        <dbReference type="ARBA" id="ARBA00023170"/>
    </source>
</evidence>
<dbReference type="Gene3D" id="3.30.200.20">
    <property type="entry name" value="Phosphorylase Kinase, domain 1"/>
    <property type="match status" value="1"/>
</dbReference>
<dbReference type="EMBL" id="JASCZI010152256">
    <property type="protein sequence ID" value="MED6175775.1"/>
    <property type="molecule type" value="Genomic_DNA"/>
</dbReference>
<evidence type="ECO:0000259" key="17">
    <source>
        <dbReference type="PROSITE" id="PS51473"/>
    </source>
</evidence>
<evidence type="ECO:0000256" key="6">
    <source>
        <dbReference type="ARBA" id="ARBA00022737"/>
    </source>
</evidence>
<dbReference type="InterPro" id="IPR017441">
    <property type="entry name" value="Protein_kinase_ATP_BS"/>
</dbReference>
<feature type="domain" description="Gnk2-homologous" evidence="17">
    <location>
        <begin position="157"/>
        <end position="262"/>
    </location>
</feature>
<organism evidence="18 19">
    <name type="scientific">Stylosanthes scabra</name>
    <dbReference type="NCBI Taxonomy" id="79078"/>
    <lineage>
        <taxon>Eukaryota</taxon>
        <taxon>Viridiplantae</taxon>
        <taxon>Streptophyta</taxon>
        <taxon>Embryophyta</taxon>
        <taxon>Tracheophyta</taxon>
        <taxon>Spermatophyta</taxon>
        <taxon>Magnoliopsida</taxon>
        <taxon>eudicotyledons</taxon>
        <taxon>Gunneridae</taxon>
        <taxon>Pentapetalae</taxon>
        <taxon>rosids</taxon>
        <taxon>fabids</taxon>
        <taxon>Fabales</taxon>
        <taxon>Fabaceae</taxon>
        <taxon>Papilionoideae</taxon>
        <taxon>50 kb inversion clade</taxon>
        <taxon>dalbergioids sensu lato</taxon>
        <taxon>Dalbergieae</taxon>
        <taxon>Pterocarpus clade</taxon>
        <taxon>Stylosanthes</taxon>
    </lineage>
</organism>
<evidence type="ECO:0000256" key="14">
    <source>
        <dbReference type="PROSITE-ProRule" id="PRU10141"/>
    </source>
</evidence>
<dbReference type="InterPro" id="IPR038408">
    <property type="entry name" value="GNK2_sf"/>
</dbReference>
<evidence type="ECO:0000256" key="4">
    <source>
        <dbReference type="ARBA" id="ARBA00022692"/>
    </source>
</evidence>
<dbReference type="InterPro" id="IPR008271">
    <property type="entry name" value="Ser/Thr_kinase_AS"/>
</dbReference>
<dbReference type="Pfam" id="PF01657">
    <property type="entry name" value="Stress-antifung"/>
    <property type="match status" value="2"/>
</dbReference>
<feature type="domain" description="Gnk2-homologous" evidence="17">
    <location>
        <begin position="39"/>
        <end position="145"/>
    </location>
</feature>
<keyword evidence="10" id="KW-1133">Transmembrane helix</keyword>
<name>A0ABU6VTS7_9FABA</name>
<evidence type="ECO:0000256" key="2">
    <source>
        <dbReference type="ARBA" id="ARBA00022527"/>
    </source>
</evidence>
<comment type="caution">
    <text evidence="18">The sequence shown here is derived from an EMBL/GenBank/DDBJ whole genome shotgun (WGS) entry which is preliminary data.</text>
</comment>
<feature type="binding site" evidence="14">
    <location>
        <position position="367"/>
    </location>
    <ligand>
        <name>ATP</name>
        <dbReference type="ChEBI" id="CHEBI:30616"/>
    </ligand>
</feature>
<keyword evidence="3" id="KW-0808">Transferase</keyword>
<dbReference type="PANTHER" id="PTHR27002:SF1108">
    <property type="entry name" value="CYSTEINE-RICH RECEPTOR-KINASE-LIKE PROTEIN"/>
    <property type="match status" value="1"/>
</dbReference>
<accession>A0ABU6VTS7</accession>
<protein>
    <submittedName>
        <fullName evidence="18">Uncharacterized protein</fullName>
    </submittedName>
</protein>
<evidence type="ECO:0000256" key="8">
    <source>
        <dbReference type="ARBA" id="ARBA00022777"/>
    </source>
</evidence>
<dbReference type="Proteomes" id="UP001341840">
    <property type="component" value="Unassembled WGS sequence"/>
</dbReference>
<feature type="signal peptide" evidence="15">
    <location>
        <begin position="1"/>
        <end position="30"/>
    </location>
</feature>
<evidence type="ECO:0000313" key="19">
    <source>
        <dbReference type="Proteomes" id="UP001341840"/>
    </source>
</evidence>
<dbReference type="SMART" id="SM00220">
    <property type="entry name" value="S_TKc"/>
    <property type="match status" value="1"/>
</dbReference>
<dbReference type="InterPro" id="IPR000719">
    <property type="entry name" value="Prot_kinase_dom"/>
</dbReference>
<evidence type="ECO:0000313" key="18">
    <source>
        <dbReference type="EMBL" id="MED6175775.1"/>
    </source>
</evidence>
<keyword evidence="9 14" id="KW-0067">ATP-binding</keyword>
<gene>
    <name evidence="18" type="ORF">PIB30_081490</name>
</gene>
<keyword evidence="19" id="KW-1185">Reference proteome</keyword>
<evidence type="ECO:0000256" key="11">
    <source>
        <dbReference type="ARBA" id="ARBA00023136"/>
    </source>
</evidence>
<dbReference type="PANTHER" id="PTHR27002">
    <property type="entry name" value="RECEPTOR-LIKE SERINE/THREONINE-PROTEIN KINASE SD1-8"/>
    <property type="match status" value="1"/>
</dbReference>
<keyword evidence="4" id="KW-0812">Transmembrane</keyword>
<dbReference type="InterPro" id="IPR011009">
    <property type="entry name" value="Kinase-like_dom_sf"/>
</dbReference>
<feature type="domain" description="Protein kinase" evidence="16">
    <location>
        <begin position="339"/>
        <end position="504"/>
    </location>
</feature>
<evidence type="ECO:0000256" key="7">
    <source>
        <dbReference type="ARBA" id="ARBA00022741"/>
    </source>
</evidence>
<dbReference type="InterPro" id="IPR002902">
    <property type="entry name" value="GNK2"/>
</dbReference>
<dbReference type="SUPFAM" id="SSF56112">
    <property type="entry name" value="Protein kinase-like (PK-like)"/>
    <property type="match status" value="1"/>
</dbReference>
<evidence type="ECO:0000256" key="10">
    <source>
        <dbReference type="ARBA" id="ARBA00022989"/>
    </source>
</evidence>
<dbReference type="PROSITE" id="PS00108">
    <property type="entry name" value="PROTEIN_KINASE_ST"/>
    <property type="match status" value="1"/>
</dbReference>
<proteinExistence type="predicted"/>
<dbReference type="PROSITE" id="PS50011">
    <property type="entry name" value="PROTEIN_KINASE_DOM"/>
    <property type="match status" value="1"/>
</dbReference>
<evidence type="ECO:0000256" key="3">
    <source>
        <dbReference type="ARBA" id="ARBA00022679"/>
    </source>
</evidence>
<keyword evidence="2" id="KW-0723">Serine/threonine-protein kinase</keyword>
<evidence type="ECO:0000256" key="15">
    <source>
        <dbReference type="SAM" id="SignalP"/>
    </source>
</evidence>
<reference evidence="18 19" key="1">
    <citation type="journal article" date="2023" name="Plants (Basel)">
        <title>Bridging the Gap: Combining Genomics and Transcriptomics Approaches to Understand Stylosanthes scabra, an Orphan Legume from the Brazilian Caatinga.</title>
        <authorList>
            <person name="Ferreira-Neto J.R.C."/>
            <person name="da Silva M.D."/>
            <person name="Binneck E."/>
            <person name="de Melo N.F."/>
            <person name="da Silva R.H."/>
            <person name="de Melo A.L.T.M."/>
            <person name="Pandolfi V."/>
            <person name="Bustamante F.O."/>
            <person name="Brasileiro-Vidal A.C."/>
            <person name="Benko-Iseppon A.M."/>
        </authorList>
    </citation>
    <scope>NUCLEOTIDE SEQUENCE [LARGE SCALE GENOMIC DNA]</scope>
    <source>
        <tissue evidence="18">Leaves</tissue>
    </source>
</reference>
<dbReference type="InterPro" id="IPR001245">
    <property type="entry name" value="Ser-Thr/Tyr_kinase_cat_dom"/>
</dbReference>
<keyword evidence="7 14" id="KW-0547">Nucleotide-binding</keyword>
<evidence type="ECO:0000256" key="5">
    <source>
        <dbReference type="ARBA" id="ARBA00022729"/>
    </source>
</evidence>
<dbReference type="PROSITE" id="PS00107">
    <property type="entry name" value="PROTEIN_KINASE_ATP"/>
    <property type="match status" value="1"/>
</dbReference>
<keyword evidence="5 15" id="KW-0732">Signal</keyword>
<evidence type="ECO:0000256" key="13">
    <source>
        <dbReference type="ARBA" id="ARBA00023180"/>
    </source>
</evidence>
<dbReference type="Gene3D" id="3.30.430.20">
    <property type="entry name" value="Gnk2 domain, C-X8-C-X2-C motif"/>
    <property type="match status" value="2"/>
</dbReference>
<evidence type="ECO:0000256" key="9">
    <source>
        <dbReference type="ARBA" id="ARBA00022840"/>
    </source>
</evidence>
<keyword evidence="11" id="KW-0472">Membrane</keyword>
<dbReference type="Pfam" id="PF07714">
    <property type="entry name" value="PK_Tyr_Ser-Thr"/>
    <property type="match status" value="1"/>
</dbReference>
<keyword evidence="8" id="KW-0418">Kinase</keyword>
<sequence length="504" mass="56512">MWFLKLKSFHYYLCCLLNLITTFNLILTEASNNHSELEYLKYDCLNNTTISSNPTTIYKSNLQTLLTSLSSQAATAGFYNATASAGQLNETIYGMYMCRGDVSNQTCQECVETAKQQIGSRCGNNSKEGIIWYHQCFLRYSNRSFFSTMDEWPRLEYIVHNNGSSNSSIEGQGSYGWLLASTLNDAIDEAKSKTKKFATKHANLNGSKNVYTLVQCTPDLSREDCSKCLNDLMKDIPMCCLGTDGGMVLCPSCNLMFGLRKFYSDAIRPRTWNPQPNSRLGSIHETKPSGEPRARRLKIIAALMLLLILASFCIVGNESTTLESLQFDLATIQEATNNFSCANLIGKGGFGEVYKGVLSDGREIAVKRLSITSEQGIAEFKNEVLLIAKLQHRNLVALLGFCLQEGEKILIYEFVPNKSLDYFLFGSEEQIFLNWCEKFKIIGGIASAILYLHEYSRLKIIHRDIKPNNVLLDVNMNPKISDFGLARMVAIDQDQGRTNRIVGT</sequence>
<dbReference type="PROSITE" id="PS51473">
    <property type="entry name" value="GNK2"/>
    <property type="match status" value="2"/>
</dbReference>
<evidence type="ECO:0000259" key="16">
    <source>
        <dbReference type="PROSITE" id="PS50011"/>
    </source>
</evidence>
<dbReference type="Gene3D" id="1.10.510.10">
    <property type="entry name" value="Transferase(Phosphotransferase) domain 1"/>
    <property type="match status" value="1"/>
</dbReference>
<keyword evidence="12" id="KW-0675">Receptor</keyword>
<keyword evidence="13" id="KW-0325">Glycoprotein</keyword>
<keyword evidence="6" id="KW-0677">Repeat</keyword>
<dbReference type="CDD" id="cd23509">
    <property type="entry name" value="Gnk2-like"/>
    <property type="match status" value="2"/>
</dbReference>
<evidence type="ECO:0000256" key="1">
    <source>
        <dbReference type="ARBA" id="ARBA00004167"/>
    </source>
</evidence>
<comment type="subcellular location">
    <subcellularLocation>
        <location evidence="1">Membrane</location>
        <topology evidence="1">Single-pass membrane protein</topology>
    </subcellularLocation>
</comment>